<feature type="region of interest" description="Disordered" evidence="1">
    <location>
        <begin position="304"/>
        <end position="361"/>
    </location>
</feature>
<feature type="transmembrane region" description="Helical" evidence="2">
    <location>
        <begin position="279"/>
        <end position="300"/>
    </location>
</feature>
<feature type="compositionally biased region" description="Basic and acidic residues" evidence="1">
    <location>
        <begin position="309"/>
        <end position="318"/>
    </location>
</feature>
<feature type="region of interest" description="Disordered" evidence="1">
    <location>
        <begin position="170"/>
        <end position="196"/>
    </location>
</feature>
<feature type="compositionally biased region" description="Basic and acidic residues" evidence="1">
    <location>
        <begin position="66"/>
        <end position="82"/>
    </location>
</feature>
<dbReference type="AlphaFoldDB" id="A0A7S4HVS2"/>
<organism evidence="3">
    <name type="scientific">Odontella aurita</name>
    <dbReference type="NCBI Taxonomy" id="265563"/>
    <lineage>
        <taxon>Eukaryota</taxon>
        <taxon>Sar</taxon>
        <taxon>Stramenopiles</taxon>
        <taxon>Ochrophyta</taxon>
        <taxon>Bacillariophyta</taxon>
        <taxon>Mediophyceae</taxon>
        <taxon>Biddulphiophycidae</taxon>
        <taxon>Eupodiscales</taxon>
        <taxon>Odontellaceae</taxon>
        <taxon>Odontella</taxon>
    </lineage>
</organism>
<proteinExistence type="predicted"/>
<evidence type="ECO:0000256" key="2">
    <source>
        <dbReference type="SAM" id="Phobius"/>
    </source>
</evidence>
<accession>A0A7S4HVS2</accession>
<keyword evidence="2" id="KW-1133">Transmembrane helix</keyword>
<evidence type="ECO:0000256" key="1">
    <source>
        <dbReference type="SAM" id="MobiDB-lite"/>
    </source>
</evidence>
<name>A0A7S4HVS2_9STRA</name>
<feature type="region of interest" description="Disordered" evidence="1">
    <location>
        <begin position="240"/>
        <end position="271"/>
    </location>
</feature>
<feature type="compositionally biased region" description="Polar residues" evidence="1">
    <location>
        <begin position="343"/>
        <end position="360"/>
    </location>
</feature>
<sequence>MSDQAQSHWLGKKNIAARESPGAAIGSSTLPKGPELIAPSDRLPVQSAATTIDKAGPNADAKKRRKNDDVIDDPRDSKDSAHGSRALLPDGPELAPVGDRLPAQLAAHHDFGSKGGEIKAQRETGTSKPDPTVRHASGIDDRHFVGATLVAGVGVCRPAWDSTPALNVAANADNSDRSNDNNDAGRASSDENGAIPAFTVTNATAARRVEIQQGSSASTERERERERAMVLRRLMDDAPVVDGEVLESDKKGQNDSNGRGDESSESSSPCGGRWWRRRWYVVVTALSLVAVLGMAIALAVTLGSSSSRDAADDERRTPSENIAIEDEKESSPSGSEPMGTGGESPSETSMAISSRPSSAPTLVGRNASIELALRDAVYGGDEPSSWRDPSSPQSRALSWIVAEDGLALDPARVSGRRLAQRYALAALFFATNGRTWIEGHKFLTDAHECRWWSSQLFEGYDYVEGSGVFCSAHPDEIDYIILGEYTSSLDTSFSAVLLYSCHTRSNFTCLIEAYAKINTVGIAYDIYFLKRSSICLLI</sequence>
<dbReference type="EMBL" id="HBKQ01006716">
    <property type="protein sequence ID" value="CAE2210839.1"/>
    <property type="molecule type" value="Transcribed_RNA"/>
</dbReference>
<evidence type="ECO:0000313" key="3">
    <source>
        <dbReference type="EMBL" id="CAE2210839.1"/>
    </source>
</evidence>
<feature type="compositionally biased region" description="Basic and acidic residues" evidence="1">
    <location>
        <begin position="112"/>
        <end position="122"/>
    </location>
</feature>
<feature type="region of interest" description="Disordered" evidence="1">
    <location>
        <begin position="112"/>
        <end position="139"/>
    </location>
</feature>
<gene>
    <name evidence="3" type="ORF">OAUR00152_LOCUS4473</name>
</gene>
<feature type="compositionally biased region" description="Basic and acidic residues" evidence="1">
    <location>
        <begin position="247"/>
        <end position="262"/>
    </location>
</feature>
<keyword evidence="2" id="KW-0812">Transmembrane</keyword>
<reference evidence="3" key="1">
    <citation type="submission" date="2021-01" db="EMBL/GenBank/DDBJ databases">
        <authorList>
            <person name="Corre E."/>
            <person name="Pelletier E."/>
            <person name="Niang G."/>
            <person name="Scheremetjew M."/>
            <person name="Finn R."/>
            <person name="Kale V."/>
            <person name="Holt S."/>
            <person name="Cochrane G."/>
            <person name="Meng A."/>
            <person name="Brown T."/>
            <person name="Cohen L."/>
        </authorList>
    </citation>
    <scope>NUCLEOTIDE SEQUENCE</scope>
    <source>
        <strain evidence="3">Isolate 1302-5</strain>
    </source>
</reference>
<keyword evidence="2" id="KW-0472">Membrane</keyword>
<protein>
    <submittedName>
        <fullName evidence="3">Uncharacterized protein</fullName>
    </submittedName>
</protein>
<feature type="region of interest" description="Disordered" evidence="1">
    <location>
        <begin position="1"/>
        <end position="98"/>
    </location>
</feature>